<dbReference type="RefSeq" id="WP_343838934.1">
    <property type="nucleotide sequence ID" value="NZ_BAAADO010000002.1"/>
</dbReference>
<protein>
    <recommendedName>
        <fullName evidence="6">TVP38/TMEM64 family membrane protein</fullName>
    </recommendedName>
</protein>
<evidence type="ECO:0000256" key="1">
    <source>
        <dbReference type="ARBA" id="ARBA00004651"/>
    </source>
</evidence>
<evidence type="ECO:0000256" key="3">
    <source>
        <dbReference type="ARBA" id="ARBA00022692"/>
    </source>
</evidence>
<evidence type="ECO:0000313" key="8">
    <source>
        <dbReference type="EMBL" id="GAA0488674.1"/>
    </source>
</evidence>
<name>A0ABP3KWX0_9BACI</name>
<evidence type="ECO:0000256" key="6">
    <source>
        <dbReference type="RuleBase" id="RU366058"/>
    </source>
</evidence>
<dbReference type="EMBL" id="BAAADO010000002">
    <property type="protein sequence ID" value="GAA0488674.1"/>
    <property type="molecule type" value="Genomic_DNA"/>
</dbReference>
<comment type="caution">
    <text evidence="8">The sequence shown here is derived from an EMBL/GenBank/DDBJ whole genome shotgun (WGS) entry which is preliminary data.</text>
</comment>
<comment type="caution">
    <text evidence="6">Lacks conserved residue(s) required for the propagation of feature annotation.</text>
</comment>
<keyword evidence="2 6" id="KW-1003">Cell membrane</keyword>
<organism evidence="8 9">
    <name type="scientific">Salinibacillus aidingensis</name>
    <dbReference type="NCBI Taxonomy" id="237684"/>
    <lineage>
        <taxon>Bacteria</taxon>
        <taxon>Bacillati</taxon>
        <taxon>Bacillota</taxon>
        <taxon>Bacilli</taxon>
        <taxon>Bacillales</taxon>
        <taxon>Bacillaceae</taxon>
        <taxon>Salinibacillus</taxon>
    </lineage>
</organism>
<comment type="subcellular location">
    <subcellularLocation>
        <location evidence="1 6">Cell membrane</location>
        <topology evidence="1 6">Multi-pass membrane protein</topology>
    </subcellularLocation>
</comment>
<evidence type="ECO:0000259" key="7">
    <source>
        <dbReference type="Pfam" id="PF09335"/>
    </source>
</evidence>
<reference evidence="9" key="1">
    <citation type="journal article" date="2019" name="Int. J. Syst. Evol. Microbiol.">
        <title>The Global Catalogue of Microorganisms (GCM) 10K type strain sequencing project: providing services to taxonomists for standard genome sequencing and annotation.</title>
        <authorList>
            <consortium name="The Broad Institute Genomics Platform"/>
            <consortium name="The Broad Institute Genome Sequencing Center for Infectious Disease"/>
            <person name="Wu L."/>
            <person name="Ma J."/>
        </authorList>
    </citation>
    <scope>NUCLEOTIDE SEQUENCE [LARGE SCALE GENOMIC DNA]</scope>
    <source>
        <strain evidence="9">JCM 12389</strain>
    </source>
</reference>
<feature type="transmembrane region" description="Helical" evidence="6">
    <location>
        <begin position="15"/>
        <end position="35"/>
    </location>
</feature>
<dbReference type="PANTHER" id="PTHR12677:SF49">
    <property type="entry name" value="TVP38_TMEM64 FAMILY MEMBRANE PROTEIN"/>
    <property type="match status" value="1"/>
</dbReference>
<keyword evidence="9" id="KW-1185">Reference proteome</keyword>
<feature type="domain" description="VTT" evidence="7">
    <location>
        <begin position="74"/>
        <end position="190"/>
    </location>
</feature>
<keyword evidence="3 6" id="KW-0812">Transmembrane</keyword>
<sequence length="205" mass="23386">MNRLKIFLKKYQKPIVQIFSVIGFAIIIGIGIFVIKSDFFGNPERVRDWISGFGSVAPLLFLALTFIQVVIPVLPGNVTTVVGVMLFGIGLGSVLNVVGIFLGSLANFWLARKYGRAFARYFVKDETYEKYIGWVNEGKRFERFFAISMVFPGFPDDFICLIAGLTKMTLKKFIFYFLLCKPITLTLYTLVPLYGMNYLYELLQF</sequence>
<evidence type="ECO:0000256" key="2">
    <source>
        <dbReference type="ARBA" id="ARBA00022475"/>
    </source>
</evidence>
<comment type="similarity">
    <text evidence="6">Belongs to the TVP38/TMEM64 family.</text>
</comment>
<dbReference type="InterPro" id="IPR032816">
    <property type="entry name" value="VTT_dom"/>
</dbReference>
<evidence type="ECO:0000256" key="4">
    <source>
        <dbReference type="ARBA" id="ARBA00022989"/>
    </source>
</evidence>
<dbReference type="PANTHER" id="PTHR12677">
    <property type="entry name" value="GOLGI APPARATUS MEMBRANE PROTEIN TVP38-RELATED"/>
    <property type="match status" value="1"/>
</dbReference>
<keyword evidence="4 6" id="KW-1133">Transmembrane helix</keyword>
<dbReference type="InterPro" id="IPR015414">
    <property type="entry name" value="TMEM64"/>
</dbReference>
<dbReference type="Pfam" id="PF09335">
    <property type="entry name" value="VTT_dom"/>
    <property type="match status" value="1"/>
</dbReference>
<dbReference type="Proteomes" id="UP001500880">
    <property type="component" value="Unassembled WGS sequence"/>
</dbReference>
<feature type="transmembrane region" description="Helical" evidence="6">
    <location>
        <begin position="173"/>
        <end position="195"/>
    </location>
</feature>
<evidence type="ECO:0000256" key="5">
    <source>
        <dbReference type="ARBA" id="ARBA00023136"/>
    </source>
</evidence>
<gene>
    <name evidence="8" type="ORF">GCM10008986_13060</name>
</gene>
<proteinExistence type="inferred from homology"/>
<evidence type="ECO:0000313" key="9">
    <source>
        <dbReference type="Proteomes" id="UP001500880"/>
    </source>
</evidence>
<keyword evidence="5 6" id="KW-0472">Membrane</keyword>
<feature type="transmembrane region" description="Helical" evidence="6">
    <location>
        <begin position="81"/>
        <end position="110"/>
    </location>
</feature>
<feature type="transmembrane region" description="Helical" evidence="6">
    <location>
        <begin position="56"/>
        <end position="75"/>
    </location>
</feature>
<accession>A0ABP3KWX0</accession>